<proteinExistence type="predicted"/>
<protein>
    <submittedName>
        <fullName evidence="1">Uncharacterized protein</fullName>
    </submittedName>
</protein>
<organism evidence="1 2">
    <name type="scientific">Nephila pilipes</name>
    <name type="common">Giant wood spider</name>
    <name type="synonym">Nephila maculata</name>
    <dbReference type="NCBI Taxonomy" id="299642"/>
    <lineage>
        <taxon>Eukaryota</taxon>
        <taxon>Metazoa</taxon>
        <taxon>Ecdysozoa</taxon>
        <taxon>Arthropoda</taxon>
        <taxon>Chelicerata</taxon>
        <taxon>Arachnida</taxon>
        <taxon>Araneae</taxon>
        <taxon>Araneomorphae</taxon>
        <taxon>Entelegynae</taxon>
        <taxon>Araneoidea</taxon>
        <taxon>Nephilidae</taxon>
        <taxon>Nephila</taxon>
    </lineage>
</organism>
<dbReference type="Proteomes" id="UP000887013">
    <property type="component" value="Unassembled WGS sequence"/>
</dbReference>
<name>A0A8X6J7E4_NEPPI</name>
<accession>A0A8X6J7E4</accession>
<sequence length="156" mass="17529">SVTAVRDVLQKWLSIKHHCTAESSRSIVQISELKFSFGTGTKGINGILCDSRSSHSVVGAANAEKRLLCRSNWEQCVSHQYHVGRRCPLSQQKVPCRVYSVLYFDVSYQGKKQNFVVSTFKEFSSSCRICSHHEPSQKEACSLVNMSINQHPADHL</sequence>
<evidence type="ECO:0000313" key="1">
    <source>
        <dbReference type="EMBL" id="GFS42787.1"/>
    </source>
</evidence>
<feature type="non-terminal residue" evidence="1">
    <location>
        <position position="1"/>
    </location>
</feature>
<keyword evidence="2" id="KW-1185">Reference proteome</keyword>
<dbReference type="EMBL" id="BMAW01044084">
    <property type="protein sequence ID" value="GFS42787.1"/>
    <property type="molecule type" value="Genomic_DNA"/>
</dbReference>
<evidence type="ECO:0000313" key="2">
    <source>
        <dbReference type="Proteomes" id="UP000887013"/>
    </source>
</evidence>
<gene>
    <name evidence="1" type="ORF">NPIL_506221</name>
</gene>
<comment type="caution">
    <text evidence="1">The sequence shown here is derived from an EMBL/GenBank/DDBJ whole genome shotgun (WGS) entry which is preliminary data.</text>
</comment>
<dbReference type="AlphaFoldDB" id="A0A8X6J7E4"/>
<reference evidence="1" key="1">
    <citation type="submission" date="2020-08" db="EMBL/GenBank/DDBJ databases">
        <title>Multicomponent nature underlies the extraordinary mechanical properties of spider dragline silk.</title>
        <authorList>
            <person name="Kono N."/>
            <person name="Nakamura H."/>
            <person name="Mori M."/>
            <person name="Yoshida Y."/>
            <person name="Ohtoshi R."/>
            <person name="Malay A.D."/>
            <person name="Moran D.A.P."/>
            <person name="Tomita M."/>
            <person name="Numata K."/>
            <person name="Arakawa K."/>
        </authorList>
    </citation>
    <scope>NUCLEOTIDE SEQUENCE</scope>
</reference>